<dbReference type="Gene3D" id="3.30.1370.10">
    <property type="entry name" value="K Homology domain, type 1"/>
    <property type="match status" value="1"/>
</dbReference>
<reference evidence="12 13" key="1">
    <citation type="submission" date="2021-02" db="EMBL/GenBank/DDBJ databases">
        <title>Variation within the Batrachochytrium salamandrivorans European outbreak.</title>
        <authorList>
            <person name="Kelly M."/>
            <person name="Pasmans F."/>
            <person name="Shea T.P."/>
            <person name="Munoz J.F."/>
            <person name="Carranza S."/>
            <person name="Cuomo C.A."/>
            <person name="Martel A."/>
        </authorList>
    </citation>
    <scope>NUCLEOTIDE SEQUENCE [LARGE SCALE GENOMIC DNA]</scope>
    <source>
        <strain evidence="12 13">AMFP18/2</strain>
    </source>
</reference>
<dbReference type="PANTHER" id="PTHR21321:SF1">
    <property type="entry name" value="EXOSOME COMPLEX COMPONENT RRP40"/>
    <property type="match status" value="1"/>
</dbReference>
<dbReference type="InterPro" id="IPR037319">
    <property type="entry name" value="Rrp40_S1"/>
</dbReference>
<protein>
    <recommendedName>
        <fullName evidence="9">Ribosomal RNA-processing protein 40</fullName>
    </recommendedName>
</protein>
<keyword evidence="13" id="KW-1185">Reference proteome</keyword>
<comment type="caution">
    <text evidence="12">The sequence shown here is derived from an EMBL/GenBank/DDBJ whole genome shotgun (WGS) entry which is preliminary data.</text>
</comment>
<keyword evidence="4" id="KW-0963">Cytoplasm</keyword>
<comment type="similarity">
    <text evidence="3">Belongs to the RRP40 family.</text>
</comment>
<feature type="domain" description="K Homology" evidence="10">
    <location>
        <begin position="150"/>
        <end position="197"/>
    </location>
</feature>
<dbReference type="SUPFAM" id="SSF50249">
    <property type="entry name" value="Nucleic acid-binding proteins"/>
    <property type="match status" value="1"/>
</dbReference>
<dbReference type="CDD" id="cd05790">
    <property type="entry name" value="S1_Rrp40"/>
    <property type="match status" value="1"/>
</dbReference>
<evidence type="ECO:0000313" key="13">
    <source>
        <dbReference type="Proteomes" id="UP001648503"/>
    </source>
</evidence>
<dbReference type="CDD" id="cd22526">
    <property type="entry name" value="KH-I_Rrp40"/>
    <property type="match status" value="1"/>
</dbReference>
<evidence type="ECO:0000259" key="11">
    <source>
        <dbReference type="Pfam" id="PF18311"/>
    </source>
</evidence>
<gene>
    <name evidence="12" type="ORF">BASA50_010906</name>
</gene>
<evidence type="ECO:0000256" key="9">
    <source>
        <dbReference type="ARBA" id="ARBA00030615"/>
    </source>
</evidence>
<dbReference type="Gene3D" id="2.40.50.100">
    <property type="match status" value="1"/>
</dbReference>
<dbReference type="InterPro" id="IPR012340">
    <property type="entry name" value="NA-bd_OB-fold"/>
</dbReference>
<evidence type="ECO:0000256" key="1">
    <source>
        <dbReference type="ARBA" id="ARBA00004496"/>
    </source>
</evidence>
<dbReference type="InterPro" id="IPR004088">
    <property type="entry name" value="KH_dom_type_1"/>
</dbReference>
<dbReference type="SUPFAM" id="SSF54791">
    <property type="entry name" value="Eukaryotic type KH-domain (KH-domain type I)"/>
    <property type="match status" value="1"/>
</dbReference>
<dbReference type="Pfam" id="PF21262">
    <property type="entry name" value="RRP40_S1"/>
    <property type="match status" value="1"/>
</dbReference>
<dbReference type="InterPro" id="IPR041054">
    <property type="entry name" value="Rrp40_N_euk"/>
</dbReference>
<keyword evidence="6" id="KW-0271">Exosome</keyword>
<proteinExistence type="inferred from homology"/>
<keyword evidence="5" id="KW-0698">rRNA processing</keyword>
<evidence type="ECO:0000256" key="5">
    <source>
        <dbReference type="ARBA" id="ARBA00022552"/>
    </source>
</evidence>
<evidence type="ECO:0000256" key="2">
    <source>
        <dbReference type="ARBA" id="ARBA00004604"/>
    </source>
</evidence>
<dbReference type="InterPro" id="IPR049469">
    <property type="entry name" value="RRP40_KH-I"/>
</dbReference>
<dbReference type="Proteomes" id="UP001648503">
    <property type="component" value="Unassembled WGS sequence"/>
</dbReference>
<dbReference type="EMBL" id="JAFCIX010000545">
    <property type="protein sequence ID" value="KAH6588043.1"/>
    <property type="molecule type" value="Genomic_DNA"/>
</dbReference>
<evidence type="ECO:0000313" key="12">
    <source>
        <dbReference type="EMBL" id="KAH6588043.1"/>
    </source>
</evidence>
<accession>A0ABQ8EY45</accession>
<evidence type="ECO:0000256" key="3">
    <source>
        <dbReference type="ARBA" id="ARBA00007841"/>
    </source>
</evidence>
<dbReference type="Pfam" id="PF15985">
    <property type="entry name" value="KH_6"/>
    <property type="match status" value="1"/>
</dbReference>
<name>A0ABQ8EY45_9FUNG</name>
<dbReference type="InterPro" id="IPR026699">
    <property type="entry name" value="Exosome_RNA_bind1/RRP40/RRP4"/>
</dbReference>
<dbReference type="SUPFAM" id="SSF110324">
    <property type="entry name" value="Ribosomal L27 protein-like"/>
    <property type="match status" value="1"/>
</dbReference>
<evidence type="ECO:0000256" key="4">
    <source>
        <dbReference type="ARBA" id="ARBA00022490"/>
    </source>
</evidence>
<organism evidence="12 13">
    <name type="scientific">Batrachochytrium salamandrivorans</name>
    <dbReference type="NCBI Taxonomy" id="1357716"/>
    <lineage>
        <taxon>Eukaryota</taxon>
        <taxon>Fungi</taxon>
        <taxon>Fungi incertae sedis</taxon>
        <taxon>Chytridiomycota</taxon>
        <taxon>Chytridiomycota incertae sedis</taxon>
        <taxon>Chytridiomycetes</taxon>
        <taxon>Rhizophydiales</taxon>
        <taxon>Rhizophydiales incertae sedis</taxon>
        <taxon>Batrachochytrium</taxon>
    </lineage>
</organism>
<dbReference type="PANTHER" id="PTHR21321">
    <property type="entry name" value="PNAS-3 RELATED"/>
    <property type="match status" value="1"/>
</dbReference>
<evidence type="ECO:0000259" key="10">
    <source>
        <dbReference type="Pfam" id="PF15985"/>
    </source>
</evidence>
<comment type="subcellular location">
    <subcellularLocation>
        <location evidence="1">Cytoplasm</location>
    </subcellularLocation>
    <subcellularLocation>
        <location evidence="2">Nucleus</location>
        <location evidence="2">Nucleolus</location>
    </subcellularLocation>
</comment>
<dbReference type="Pfam" id="PF18311">
    <property type="entry name" value="Rrp40_N"/>
    <property type="match status" value="1"/>
</dbReference>
<keyword evidence="7" id="KW-0694">RNA-binding</keyword>
<evidence type="ECO:0000256" key="8">
    <source>
        <dbReference type="ARBA" id="ARBA00023242"/>
    </source>
</evidence>
<evidence type="ECO:0000256" key="6">
    <source>
        <dbReference type="ARBA" id="ARBA00022835"/>
    </source>
</evidence>
<sequence>MVVLVLPGDIVMPSNGMAEASGPLRLGPGLAQEHANVVATKAGIVGEASGNRLWLNASQKRYIPALGEPVLATVVSRYMENYRVDIGSPHPASLPVLAFEGATKRNKPNLDVGVLVYARVSLANKDMEPEIECTNPSTGKADGYGELKGGFMVKCSLGMCRSLMVKNNPILAGISSLFPFETAVGMNGRVWINAETPRQIIMIANLIRAADGAAPSKIPVMLKVFRKQMEATDVE</sequence>
<feature type="domain" description="Exosome complex exonuclease Rrp40 N-terminal" evidence="11">
    <location>
        <begin position="24"/>
        <end position="61"/>
    </location>
</feature>
<keyword evidence="8" id="KW-0539">Nucleus</keyword>
<dbReference type="InterPro" id="IPR036612">
    <property type="entry name" value="KH_dom_type_1_sf"/>
</dbReference>
<evidence type="ECO:0000256" key="7">
    <source>
        <dbReference type="ARBA" id="ARBA00022884"/>
    </source>
</evidence>
<dbReference type="Gene3D" id="2.40.50.140">
    <property type="entry name" value="Nucleic acid-binding proteins"/>
    <property type="match status" value="1"/>
</dbReference>